<accession>A0A9X5N8W7</accession>
<dbReference type="Proteomes" id="UP000175994">
    <property type="component" value="Unassembled WGS sequence"/>
</dbReference>
<gene>
    <name evidence="1" type="ORF">BTGOE4_10230</name>
</gene>
<reference evidence="1 2" key="1">
    <citation type="submission" date="2016-04" db="EMBL/GenBank/DDBJ databases">
        <title>Bacillus thuringiensis and Bacillus weihenstephanensis as novel biocontrol agents of wilt causing Verticillium species.</title>
        <authorList>
            <person name="Hollensteiner J."/>
            <person name="Wemheuer F."/>
            <person name="Harting R."/>
            <person name="Kolarzyk A."/>
            <person name="Diaz-Valerio S."/>
            <person name="Poehlein A."/>
            <person name="Brzuszkiewicz E."/>
            <person name="Nesemann K."/>
            <person name="Braus-Stromeyer S."/>
            <person name="Braus G."/>
            <person name="Daniel R."/>
            <person name="Liesegang H."/>
        </authorList>
    </citation>
    <scope>NUCLEOTIDE SEQUENCE [LARGE SCALE GENOMIC DNA]</scope>
    <source>
        <strain evidence="1 2">GOE4</strain>
    </source>
</reference>
<comment type="caution">
    <text evidence="1">The sequence shown here is derived from an EMBL/GenBank/DDBJ whole genome shotgun (WGS) entry which is preliminary data.</text>
</comment>
<sequence length="88" mass="9938">MLENLITEGVALEAKAEEGEYSGKYFECVEFEQWTSKVAMFFEINYAGSVVTEKVITKYKACTVNNSYDVYQLFLGSLKAVKELATEV</sequence>
<proteinExistence type="predicted"/>
<organism evidence="1 2">
    <name type="scientific">Bacillus thuringiensis</name>
    <dbReference type="NCBI Taxonomy" id="1428"/>
    <lineage>
        <taxon>Bacteria</taxon>
        <taxon>Bacillati</taxon>
        <taxon>Bacillota</taxon>
        <taxon>Bacilli</taxon>
        <taxon>Bacillales</taxon>
        <taxon>Bacillaceae</taxon>
        <taxon>Bacillus</taxon>
        <taxon>Bacillus cereus group</taxon>
    </lineage>
</organism>
<protein>
    <submittedName>
        <fullName evidence="1">Uncharacterized protein</fullName>
    </submittedName>
</protein>
<evidence type="ECO:0000313" key="1">
    <source>
        <dbReference type="EMBL" id="OFC94633.1"/>
    </source>
</evidence>
<dbReference type="RefSeq" id="WP_070183633.1">
    <property type="nucleotide sequence ID" value="NZ_LXLI01000017.1"/>
</dbReference>
<dbReference type="EMBL" id="LXLI01000017">
    <property type="protein sequence ID" value="OFC94633.1"/>
    <property type="molecule type" value="Genomic_DNA"/>
</dbReference>
<evidence type="ECO:0000313" key="2">
    <source>
        <dbReference type="Proteomes" id="UP000175994"/>
    </source>
</evidence>
<dbReference type="AlphaFoldDB" id="A0A9X5N8W7"/>
<name>A0A9X5N8W7_BACTU</name>